<dbReference type="Proteomes" id="UP000015241">
    <property type="component" value="Unassembled WGS sequence"/>
</dbReference>
<dbReference type="EMBL" id="KE504122">
    <property type="protein sequence ID" value="EPT06111.1"/>
    <property type="molecule type" value="Genomic_DNA"/>
</dbReference>
<keyword evidence="2" id="KW-1185">Reference proteome</keyword>
<dbReference type="Gene3D" id="2.60.120.260">
    <property type="entry name" value="Galactose-binding domain-like"/>
    <property type="match status" value="1"/>
</dbReference>
<organism evidence="1 2">
    <name type="scientific">Fomitopsis schrenkii</name>
    <name type="common">Brown rot fungus</name>
    <dbReference type="NCBI Taxonomy" id="2126942"/>
    <lineage>
        <taxon>Eukaryota</taxon>
        <taxon>Fungi</taxon>
        <taxon>Dikarya</taxon>
        <taxon>Basidiomycota</taxon>
        <taxon>Agaricomycotina</taxon>
        <taxon>Agaricomycetes</taxon>
        <taxon>Polyporales</taxon>
        <taxon>Fomitopsis</taxon>
    </lineage>
</organism>
<feature type="non-terminal residue" evidence="1">
    <location>
        <position position="168"/>
    </location>
</feature>
<dbReference type="HOGENOM" id="CLU_081164_2_0_1"/>
<dbReference type="AlphaFoldDB" id="S8FYE2"/>
<dbReference type="eggNOG" id="ENOG502SP6Y">
    <property type="taxonomic scope" value="Eukaryota"/>
</dbReference>
<accession>S8FYE2</accession>
<evidence type="ECO:0000313" key="2">
    <source>
        <dbReference type="Proteomes" id="UP000015241"/>
    </source>
</evidence>
<name>S8FYE2_FOMSC</name>
<feature type="non-terminal residue" evidence="1">
    <location>
        <position position="1"/>
    </location>
</feature>
<protein>
    <submittedName>
        <fullName evidence="1">Uncharacterized protein</fullName>
    </submittedName>
</protein>
<gene>
    <name evidence="1" type="ORF">FOMPIDRAFT_9495</name>
</gene>
<proteinExistence type="predicted"/>
<dbReference type="OrthoDB" id="2758521at2759"/>
<sequence>YLLYFVPASAAASTNFTIDDTFGDSATGLSPTYSTNWNVGQTCSGCAVVPDASKTFMGTWHDTTTNSPMKPAPHQVNLTFQGTAIWVYCILANYDKEGLTTFTNASFELDGTPDVTYFHQPDGATDDFEYNVTVYSKTGLSNAKHTLVMTAEQGTSPSLLLFDWALYT</sequence>
<reference evidence="1 2" key="1">
    <citation type="journal article" date="2012" name="Science">
        <title>The Paleozoic origin of enzymatic lignin decomposition reconstructed from 31 fungal genomes.</title>
        <authorList>
            <person name="Floudas D."/>
            <person name="Binder M."/>
            <person name="Riley R."/>
            <person name="Barry K."/>
            <person name="Blanchette R.A."/>
            <person name="Henrissat B."/>
            <person name="Martinez A.T."/>
            <person name="Otillar R."/>
            <person name="Spatafora J.W."/>
            <person name="Yadav J.S."/>
            <person name="Aerts A."/>
            <person name="Benoit I."/>
            <person name="Boyd A."/>
            <person name="Carlson A."/>
            <person name="Copeland A."/>
            <person name="Coutinho P.M."/>
            <person name="de Vries R.P."/>
            <person name="Ferreira P."/>
            <person name="Findley K."/>
            <person name="Foster B."/>
            <person name="Gaskell J."/>
            <person name="Glotzer D."/>
            <person name="Gorecki P."/>
            <person name="Heitman J."/>
            <person name="Hesse C."/>
            <person name="Hori C."/>
            <person name="Igarashi K."/>
            <person name="Jurgens J.A."/>
            <person name="Kallen N."/>
            <person name="Kersten P."/>
            <person name="Kohler A."/>
            <person name="Kuees U."/>
            <person name="Kumar T.K.A."/>
            <person name="Kuo A."/>
            <person name="LaButti K."/>
            <person name="Larrondo L.F."/>
            <person name="Lindquist E."/>
            <person name="Ling A."/>
            <person name="Lombard V."/>
            <person name="Lucas S."/>
            <person name="Lundell T."/>
            <person name="Martin R."/>
            <person name="McLaughlin D.J."/>
            <person name="Morgenstern I."/>
            <person name="Morin E."/>
            <person name="Murat C."/>
            <person name="Nagy L.G."/>
            <person name="Nolan M."/>
            <person name="Ohm R.A."/>
            <person name="Patyshakuliyeva A."/>
            <person name="Rokas A."/>
            <person name="Ruiz-Duenas F.J."/>
            <person name="Sabat G."/>
            <person name="Salamov A."/>
            <person name="Samejima M."/>
            <person name="Schmutz J."/>
            <person name="Slot J.C."/>
            <person name="St John F."/>
            <person name="Stenlid J."/>
            <person name="Sun H."/>
            <person name="Sun S."/>
            <person name="Syed K."/>
            <person name="Tsang A."/>
            <person name="Wiebenga A."/>
            <person name="Young D."/>
            <person name="Pisabarro A."/>
            <person name="Eastwood D.C."/>
            <person name="Martin F."/>
            <person name="Cullen D."/>
            <person name="Grigoriev I.V."/>
            <person name="Hibbett D.S."/>
        </authorList>
    </citation>
    <scope>NUCLEOTIDE SEQUENCE</scope>
    <source>
        <strain evidence="2">FP-58527</strain>
    </source>
</reference>
<dbReference type="InParanoid" id="S8FYE2"/>
<evidence type="ECO:0000313" key="1">
    <source>
        <dbReference type="EMBL" id="EPT06111.1"/>
    </source>
</evidence>